<keyword evidence="3" id="KW-1185">Reference proteome</keyword>
<dbReference type="Proteomes" id="UP001633002">
    <property type="component" value="Unassembled WGS sequence"/>
</dbReference>
<gene>
    <name evidence="2" type="ORF">R1sor_002747</name>
</gene>
<dbReference type="EMBL" id="JBJQOH010000006">
    <property type="protein sequence ID" value="KAL3684725.1"/>
    <property type="molecule type" value="Genomic_DNA"/>
</dbReference>
<name>A0ABD3H2U0_9MARC</name>
<dbReference type="AlphaFoldDB" id="A0ABD3H2U0"/>
<organism evidence="2 3">
    <name type="scientific">Riccia sorocarpa</name>
    <dbReference type="NCBI Taxonomy" id="122646"/>
    <lineage>
        <taxon>Eukaryota</taxon>
        <taxon>Viridiplantae</taxon>
        <taxon>Streptophyta</taxon>
        <taxon>Embryophyta</taxon>
        <taxon>Marchantiophyta</taxon>
        <taxon>Marchantiopsida</taxon>
        <taxon>Marchantiidae</taxon>
        <taxon>Marchantiales</taxon>
        <taxon>Ricciaceae</taxon>
        <taxon>Riccia</taxon>
    </lineage>
</organism>
<sequence length="193" mass="21003">MAALKEINNLISAQTREVPPIFAMLRLSLQTSSGQDENAEVYNVNLASPDRSTPTIWTYEDSQTPVNPHPGAAQITHQPEATQNYIETLAQLLTEIEIETQRRVSPPNLGATQEGQSRAEIHQDTERSTDTGRRMQAEGKGPGAVDSVESKILLLASQAGSALGLETLDSTLEESDGVFVSTCAALYLLYQYN</sequence>
<feature type="region of interest" description="Disordered" evidence="1">
    <location>
        <begin position="102"/>
        <end position="144"/>
    </location>
</feature>
<evidence type="ECO:0000256" key="1">
    <source>
        <dbReference type="SAM" id="MobiDB-lite"/>
    </source>
</evidence>
<protein>
    <submittedName>
        <fullName evidence="2">Uncharacterized protein</fullName>
    </submittedName>
</protein>
<evidence type="ECO:0000313" key="3">
    <source>
        <dbReference type="Proteomes" id="UP001633002"/>
    </source>
</evidence>
<evidence type="ECO:0000313" key="2">
    <source>
        <dbReference type="EMBL" id="KAL3684725.1"/>
    </source>
</evidence>
<reference evidence="2 3" key="1">
    <citation type="submission" date="2024-09" db="EMBL/GenBank/DDBJ databases">
        <title>Chromosome-scale assembly of Riccia sorocarpa.</title>
        <authorList>
            <person name="Paukszto L."/>
        </authorList>
    </citation>
    <scope>NUCLEOTIDE SEQUENCE [LARGE SCALE GENOMIC DNA]</scope>
    <source>
        <strain evidence="2">LP-2024</strain>
        <tissue evidence="2">Aerial parts of the thallus</tissue>
    </source>
</reference>
<comment type="caution">
    <text evidence="2">The sequence shown here is derived from an EMBL/GenBank/DDBJ whole genome shotgun (WGS) entry which is preliminary data.</text>
</comment>
<accession>A0ABD3H2U0</accession>
<feature type="compositionally biased region" description="Basic and acidic residues" evidence="1">
    <location>
        <begin position="117"/>
        <end position="137"/>
    </location>
</feature>
<proteinExistence type="predicted"/>